<evidence type="ECO:0000313" key="3">
    <source>
        <dbReference type="Proteomes" id="UP000249390"/>
    </source>
</evidence>
<dbReference type="EMBL" id="NQVE01000115">
    <property type="protein sequence ID" value="RAL47388.1"/>
    <property type="molecule type" value="Genomic_DNA"/>
</dbReference>
<evidence type="ECO:0000256" key="1">
    <source>
        <dbReference type="SAM" id="MobiDB-lite"/>
    </source>
</evidence>
<sequence length="57" mass="6605">MVHKYRRLWNPNPGGMEYKSQGGNPQYSSHPPAVLTLQLRLELVFLFRAPAAFRLHL</sequence>
<dbReference type="AlphaFoldDB" id="A0A328DRW4"/>
<gene>
    <name evidence="2" type="ORF">DM860_013353</name>
</gene>
<accession>A0A328DRW4</accession>
<comment type="caution">
    <text evidence="2">The sequence shown here is derived from an EMBL/GenBank/DDBJ whole genome shotgun (WGS) entry which is preliminary data.</text>
</comment>
<proteinExistence type="predicted"/>
<name>A0A328DRW4_9ASTE</name>
<evidence type="ECO:0000313" key="2">
    <source>
        <dbReference type="EMBL" id="RAL47388.1"/>
    </source>
</evidence>
<reference evidence="2 3" key="1">
    <citation type="submission" date="2018-06" db="EMBL/GenBank/DDBJ databases">
        <title>The Genome of Cuscuta australis (Dodder) Provides Insight into the Evolution of Plant Parasitism.</title>
        <authorList>
            <person name="Liu H."/>
        </authorList>
    </citation>
    <scope>NUCLEOTIDE SEQUENCE [LARGE SCALE GENOMIC DNA]</scope>
    <source>
        <strain evidence="3">cv. Yunnan</strain>
        <tissue evidence="2">Vines</tissue>
    </source>
</reference>
<keyword evidence="3" id="KW-1185">Reference proteome</keyword>
<protein>
    <submittedName>
        <fullName evidence="2">Uncharacterized protein</fullName>
    </submittedName>
</protein>
<feature type="region of interest" description="Disordered" evidence="1">
    <location>
        <begin position="1"/>
        <end position="29"/>
    </location>
</feature>
<organism evidence="2 3">
    <name type="scientific">Cuscuta australis</name>
    <dbReference type="NCBI Taxonomy" id="267555"/>
    <lineage>
        <taxon>Eukaryota</taxon>
        <taxon>Viridiplantae</taxon>
        <taxon>Streptophyta</taxon>
        <taxon>Embryophyta</taxon>
        <taxon>Tracheophyta</taxon>
        <taxon>Spermatophyta</taxon>
        <taxon>Magnoliopsida</taxon>
        <taxon>eudicotyledons</taxon>
        <taxon>Gunneridae</taxon>
        <taxon>Pentapetalae</taxon>
        <taxon>asterids</taxon>
        <taxon>lamiids</taxon>
        <taxon>Solanales</taxon>
        <taxon>Convolvulaceae</taxon>
        <taxon>Cuscuteae</taxon>
        <taxon>Cuscuta</taxon>
        <taxon>Cuscuta subgen. Grammica</taxon>
        <taxon>Cuscuta sect. Cleistogrammica</taxon>
    </lineage>
</organism>
<dbReference type="Proteomes" id="UP000249390">
    <property type="component" value="Unassembled WGS sequence"/>
</dbReference>